<name>A0A6N9TMG4_DISTH</name>
<dbReference type="FunFam" id="3.40.50.1100:FF:000002">
    <property type="entry name" value="Cysteine synthase"/>
    <property type="match status" value="1"/>
</dbReference>
<evidence type="ECO:0000313" key="12">
    <source>
        <dbReference type="Proteomes" id="UP000469346"/>
    </source>
</evidence>
<dbReference type="Proteomes" id="UP000469346">
    <property type="component" value="Unassembled WGS sequence"/>
</dbReference>
<evidence type="ECO:0000256" key="1">
    <source>
        <dbReference type="ARBA" id="ARBA00001933"/>
    </source>
</evidence>
<protein>
    <recommendedName>
        <fullName evidence="3">Cysteine synthase</fullName>
    </recommendedName>
    <alternativeName>
        <fullName evidence="8">O-acetylserine (thiol)-lyase</fullName>
    </alternativeName>
    <alternativeName>
        <fullName evidence="9">O-acetylserine sulfhydrylase</fullName>
    </alternativeName>
</protein>
<dbReference type="PANTHER" id="PTHR10314">
    <property type="entry name" value="CYSTATHIONINE BETA-SYNTHASE"/>
    <property type="match status" value="1"/>
</dbReference>
<evidence type="ECO:0000256" key="4">
    <source>
        <dbReference type="ARBA" id="ARBA00022605"/>
    </source>
</evidence>
<keyword evidence="4" id="KW-0028">Amino-acid biosynthesis</keyword>
<keyword evidence="7" id="KW-0198">Cysteine biosynthesis</keyword>
<accession>A0A6N9TMG4</accession>
<dbReference type="AlphaFoldDB" id="A0A6N9TMG4"/>
<dbReference type="PROSITE" id="PS00901">
    <property type="entry name" value="CYS_SYNTHASE"/>
    <property type="match status" value="1"/>
</dbReference>
<feature type="domain" description="Tryptophan synthase beta chain-like PALP" evidence="10">
    <location>
        <begin position="8"/>
        <end position="178"/>
    </location>
</feature>
<keyword evidence="6" id="KW-0663">Pyridoxal phosphate</keyword>
<keyword evidence="5" id="KW-0808">Transferase</keyword>
<comment type="cofactor">
    <cofactor evidence="1">
        <name>pyridoxal 5'-phosphate</name>
        <dbReference type="ChEBI" id="CHEBI:597326"/>
    </cofactor>
</comment>
<feature type="non-terminal residue" evidence="11">
    <location>
        <position position="178"/>
    </location>
</feature>
<comment type="caution">
    <text evidence="11">The sequence shown here is derived from an EMBL/GenBank/DDBJ whole genome shotgun (WGS) entry which is preliminary data.</text>
</comment>
<gene>
    <name evidence="11" type="ORF">G3N55_06445</name>
</gene>
<comment type="similarity">
    <text evidence="2">Belongs to the cysteine synthase/cystathionine beta-synthase family.</text>
</comment>
<evidence type="ECO:0000256" key="3">
    <source>
        <dbReference type="ARBA" id="ARBA00019371"/>
    </source>
</evidence>
<dbReference type="InterPro" id="IPR001926">
    <property type="entry name" value="TrpB-like_PALP"/>
</dbReference>
<organism evidence="11 12">
    <name type="scientific">Dissulfurirhabdus thermomarina</name>
    <dbReference type="NCBI Taxonomy" id="1765737"/>
    <lineage>
        <taxon>Bacteria</taxon>
        <taxon>Deltaproteobacteria</taxon>
        <taxon>Dissulfurirhabdaceae</taxon>
        <taxon>Dissulfurirhabdus</taxon>
    </lineage>
</organism>
<evidence type="ECO:0000256" key="2">
    <source>
        <dbReference type="ARBA" id="ARBA00007103"/>
    </source>
</evidence>
<dbReference type="EMBL" id="JAAGRR010000060">
    <property type="protein sequence ID" value="NDY42481.1"/>
    <property type="molecule type" value="Genomic_DNA"/>
</dbReference>
<dbReference type="InterPro" id="IPR001216">
    <property type="entry name" value="P-phosphate_BS"/>
</dbReference>
<evidence type="ECO:0000256" key="9">
    <source>
        <dbReference type="ARBA" id="ARBA00033075"/>
    </source>
</evidence>
<evidence type="ECO:0000256" key="5">
    <source>
        <dbReference type="ARBA" id="ARBA00022679"/>
    </source>
</evidence>
<proteinExistence type="inferred from homology"/>
<evidence type="ECO:0000256" key="6">
    <source>
        <dbReference type="ARBA" id="ARBA00022898"/>
    </source>
</evidence>
<evidence type="ECO:0000256" key="8">
    <source>
        <dbReference type="ARBA" id="ARBA00030296"/>
    </source>
</evidence>
<sequence>MARIAPDVSRLVGGTPLVELGRVGRGLPARLVAKLESFNPCSSVKDRIGLGMLEAAEAAGSIGPGTVLLEATSGNTGIALAFLCAARGYRLVLVMPETMSVERRKLLAAFGAELILTPGAEGMAGAVRRAEEMAAADGRYLVLRQFANPANPEAHRRTTAEEIWRDTGGAVDVVVAGV</sequence>
<dbReference type="Gene3D" id="3.40.50.1100">
    <property type="match status" value="2"/>
</dbReference>
<dbReference type="GO" id="GO:0016765">
    <property type="term" value="F:transferase activity, transferring alkyl or aryl (other than methyl) groups"/>
    <property type="evidence" value="ECO:0007669"/>
    <property type="project" value="UniProtKB-ARBA"/>
</dbReference>
<keyword evidence="12" id="KW-1185">Reference proteome</keyword>
<reference evidence="11 12" key="1">
    <citation type="submission" date="2020-02" db="EMBL/GenBank/DDBJ databases">
        <title>Comparative genomics of sulfur disproportionating microorganisms.</title>
        <authorList>
            <person name="Ward L.M."/>
            <person name="Bertran E."/>
            <person name="Johnston D.T."/>
        </authorList>
    </citation>
    <scope>NUCLEOTIDE SEQUENCE [LARGE SCALE GENOMIC DNA]</scope>
    <source>
        <strain evidence="11 12">DSM 100025</strain>
    </source>
</reference>
<dbReference type="Pfam" id="PF00291">
    <property type="entry name" value="PALP"/>
    <property type="match status" value="1"/>
</dbReference>
<evidence type="ECO:0000313" key="11">
    <source>
        <dbReference type="EMBL" id="NDY42481.1"/>
    </source>
</evidence>
<dbReference type="CDD" id="cd01561">
    <property type="entry name" value="CBS_like"/>
    <property type="match status" value="1"/>
</dbReference>
<evidence type="ECO:0000256" key="7">
    <source>
        <dbReference type="ARBA" id="ARBA00023192"/>
    </source>
</evidence>
<dbReference type="InterPro" id="IPR050214">
    <property type="entry name" value="Cys_Synth/Cystath_Beta-Synth"/>
</dbReference>
<dbReference type="GO" id="GO:0006535">
    <property type="term" value="P:cysteine biosynthetic process from serine"/>
    <property type="evidence" value="ECO:0007669"/>
    <property type="project" value="InterPro"/>
</dbReference>
<dbReference type="RefSeq" id="WP_163298621.1">
    <property type="nucleotide sequence ID" value="NZ_JAAGRR010000060.1"/>
</dbReference>
<dbReference type="InterPro" id="IPR036052">
    <property type="entry name" value="TrpB-like_PALP_sf"/>
</dbReference>
<dbReference type="SUPFAM" id="SSF53686">
    <property type="entry name" value="Tryptophan synthase beta subunit-like PLP-dependent enzymes"/>
    <property type="match status" value="1"/>
</dbReference>
<evidence type="ECO:0000259" key="10">
    <source>
        <dbReference type="Pfam" id="PF00291"/>
    </source>
</evidence>